<dbReference type="OrthoDB" id="5918680at2759"/>
<evidence type="ECO:0000313" key="3">
    <source>
        <dbReference type="EMBL" id="KRY36266.1"/>
    </source>
</evidence>
<protein>
    <submittedName>
        <fullName evidence="3">CLIP-associating protein 1</fullName>
    </submittedName>
</protein>
<dbReference type="InterPro" id="IPR011989">
    <property type="entry name" value="ARM-like"/>
</dbReference>
<evidence type="ECO:0000313" key="4">
    <source>
        <dbReference type="Proteomes" id="UP000054776"/>
    </source>
</evidence>
<feature type="compositionally biased region" description="Polar residues" evidence="1">
    <location>
        <begin position="665"/>
        <end position="675"/>
    </location>
</feature>
<dbReference type="EMBL" id="JYDH01000044">
    <property type="protein sequence ID" value="KRY36266.1"/>
    <property type="molecule type" value="Genomic_DNA"/>
</dbReference>
<proteinExistence type="predicted"/>
<dbReference type="Proteomes" id="UP000054776">
    <property type="component" value="Unassembled WGS sequence"/>
</dbReference>
<reference evidence="3 4" key="1">
    <citation type="submission" date="2015-01" db="EMBL/GenBank/DDBJ databases">
        <title>Evolution of Trichinella species and genotypes.</title>
        <authorList>
            <person name="Korhonen P.K."/>
            <person name="Edoardo P."/>
            <person name="Giuseppe L.R."/>
            <person name="Gasser R.B."/>
        </authorList>
    </citation>
    <scope>NUCLEOTIDE SEQUENCE [LARGE SCALE GENOMIC DNA]</scope>
    <source>
        <strain evidence="3">ISS3</strain>
    </source>
</reference>
<feature type="domain" description="CLASP N-terminal" evidence="2">
    <location>
        <begin position="122"/>
        <end position="276"/>
    </location>
</feature>
<dbReference type="InterPro" id="IPR024395">
    <property type="entry name" value="CLASP_N_dom"/>
</dbReference>
<accession>A0A0V1BH05</accession>
<feature type="region of interest" description="Disordered" evidence="1">
    <location>
        <begin position="655"/>
        <end position="676"/>
    </location>
</feature>
<keyword evidence="4" id="KW-1185">Reference proteome</keyword>
<organism evidence="3 4">
    <name type="scientific">Trichinella spiralis</name>
    <name type="common">Trichina worm</name>
    <dbReference type="NCBI Taxonomy" id="6334"/>
    <lineage>
        <taxon>Eukaryota</taxon>
        <taxon>Metazoa</taxon>
        <taxon>Ecdysozoa</taxon>
        <taxon>Nematoda</taxon>
        <taxon>Enoplea</taxon>
        <taxon>Dorylaimia</taxon>
        <taxon>Trichinellida</taxon>
        <taxon>Trichinellidae</taxon>
        <taxon>Trichinella</taxon>
    </lineage>
</organism>
<comment type="caution">
    <text evidence="3">The sequence shown here is derived from an EMBL/GenBank/DDBJ whole genome shotgun (WGS) entry which is preliminary data.</text>
</comment>
<dbReference type="Gene3D" id="1.25.10.10">
    <property type="entry name" value="Leucine-rich Repeat Variant"/>
    <property type="match status" value="1"/>
</dbReference>
<gene>
    <name evidence="3" type="primary">CLASP1</name>
    <name evidence="3" type="ORF">T01_9303</name>
</gene>
<sequence length="904" mass="101740">MFNVYFIYGIRYFAGQIKSKYCGLVGSSFSIQTLMTMARPVVSTRKSPGAVVQADFESEFENVQILPTTFDKPVSVVENIFNEIDERGNWIKRCNAVLNLFCISKLCLIQIKKLRSAMLSAELSILILSDIPKLARKLNSCFTDLRSQIVRETCVTFAFIAQLEKSKCERLAEFCLPTMLDLVNASAKVISSSASVASTIMFKHVQSFRLIAILVDKYNSKSRDIRRLCASLMRFSLQTWNDANLKKIPKTQVANFITKILDDADQKVRADGQEVVYEQQLGTAFALLYKFDEDLAISVMKRFTGARRRQIEAIVTSLRNEAAQGNRTPVTPKRVKMTAVKPSALPVLIANYSPARTPLPKRMSIKSHFCKPIRSDRKPTLPADVKLAEKQDLKFETEMENNPIPRDSCLLEMSNESDNVELLQDVQKDVHPPLKLREMLTTLNEMNKVDHMTTILGPVDMELETIEEPTEQSSSVIEITGRGSNPVTELSSPFDENLSSDRESLFEMDNIETSGQNKDGSTTLKNEAFIFDLTTKKLQVLELDSSEQEEHVQMKFDENSPSVEVDLIQFSSIDESEQHSDLISLPSVQENSPKLSTSDRRITLSVFDNAVSFTINKFDENTPLEEINLIEFSEMSLSEGEQLSSMNTSILKEQRAPLKSDGDTVGQSTVSTSSPDAFRVSNDVQCDVDNQRATRDVNLGETAIEDSNLEKDTESVRAQYCGTFEDDLVQMDIIMEICKQFPIPEADIVIQSIDSWPKLVSLYCQGNKETKPIVIFALEHLFNASQYLPLVGDVHTVRFLRALLEDIFSYKDDDADDSITLLLLINEKQPIETLKTIAVDGKFSDHLIKLLDDIINFTLFMSSVDCMPAVVGYPIVAWYPQTVSSHSFDPFPERLVPFDIIFAG</sequence>
<dbReference type="eggNOG" id="KOG2956">
    <property type="taxonomic scope" value="Eukaryota"/>
</dbReference>
<dbReference type="STRING" id="6334.A0A0V1BH05"/>
<dbReference type="Pfam" id="PF12348">
    <property type="entry name" value="CLASP_N"/>
    <property type="match status" value="1"/>
</dbReference>
<dbReference type="AlphaFoldDB" id="A0A0V1BH05"/>
<evidence type="ECO:0000256" key="1">
    <source>
        <dbReference type="SAM" id="MobiDB-lite"/>
    </source>
</evidence>
<name>A0A0V1BH05_TRISP</name>
<evidence type="ECO:0000259" key="2">
    <source>
        <dbReference type="Pfam" id="PF12348"/>
    </source>
</evidence>
<dbReference type="InParanoid" id="A0A0V1BH05"/>